<organism evidence="2 3">
    <name type="scientific">Cuscuta australis</name>
    <dbReference type="NCBI Taxonomy" id="267555"/>
    <lineage>
        <taxon>Eukaryota</taxon>
        <taxon>Viridiplantae</taxon>
        <taxon>Streptophyta</taxon>
        <taxon>Embryophyta</taxon>
        <taxon>Tracheophyta</taxon>
        <taxon>Spermatophyta</taxon>
        <taxon>Magnoliopsida</taxon>
        <taxon>eudicotyledons</taxon>
        <taxon>Gunneridae</taxon>
        <taxon>Pentapetalae</taxon>
        <taxon>asterids</taxon>
        <taxon>lamiids</taxon>
        <taxon>Solanales</taxon>
        <taxon>Convolvulaceae</taxon>
        <taxon>Cuscuteae</taxon>
        <taxon>Cuscuta</taxon>
        <taxon>Cuscuta subgen. Grammica</taxon>
        <taxon>Cuscuta sect. Cleistogrammica</taxon>
    </lineage>
</organism>
<dbReference type="AlphaFoldDB" id="A0A328D0T3"/>
<comment type="caution">
    <text evidence="2">The sequence shown here is derived from an EMBL/GenBank/DDBJ whole genome shotgun (WGS) entry which is preliminary data.</text>
</comment>
<protein>
    <submittedName>
        <fullName evidence="2">Uncharacterized protein</fullName>
    </submittedName>
</protein>
<accession>A0A328D0T3</accession>
<keyword evidence="3" id="KW-1185">Reference proteome</keyword>
<feature type="signal peptide" evidence="1">
    <location>
        <begin position="1"/>
        <end position="24"/>
    </location>
</feature>
<keyword evidence="1" id="KW-0732">Signal</keyword>
<evidence type="ECO:0000313" key="2">
    <source>
        <dbReference type="EMBL" id="RAL39066.1"/>
    </source>
</evidence>
<proteinExistence type="predicted"/>
<gene>
    <name evidence="2" type="ORF">DM860_011552</name>
</gene>
<evidence type="ECO:0000256" key="1">
    <source>
        <dbReference type="SAM" id="SignalP"/>
    </source>
</evidence>
<dbReference type="Proteomes" id="UP000249390">
    <property type="component" value="Unassembled WGS sequence"/>
</dbReference>
<name>A0A328D0T3_9ASTE</name>
<reference evidence="2 3" key="1">
    <citation type="submission" date="2018-06" db="EMBL/GenBank/DDBJ databases">
        <title>The Genome of Cuscuta australis (Dodder) Provides Insight into the Evolution of Plant Parasitism.</title>
        <authorList>
            <person name="Liu H."/>
        </authorList>
    </citation>
    <scope>NUCLEOTIDE SEQUENCE [LARGE SCALE GENOMIC DNA]</scope>
    <source>
        <strain evidence="3">cv. Yunnan</strain>
        <tissue evidence="2">Vines</tissue>
    </source>
</reference>
<dbReference type="EMBL" id="NQVE01000203">
    <property type="protein sequence ID" value="RAL39066.1"/>
    <property type="molecule type" value="Genomic_DNA"/>
</dbReference>
<feature type="chain" id="PRO_5016342644" evidence="1">
    <location>
        <begin position="25"/>
        <end position="83"/>
    </location>
</feature>
<evidence type="ECO:0000313" key="3">
    <source>
        <dbReference type="Proteomes" id="UP000249390"/>
    </source>
</evidence>
<sequence length="83" mass="9400">MLENFRLFLLYTLLASKEFRGLDAAVDTMNGVLKNGKGKAFRMTRQIAKSIEAVDHVKIQTYDAEHYIDQINGGFRIDSAGIY</sequence>